<evidence type="ECO:0000256" key="9">
    <source>
        <dbReference type="HAMAP-Rule" id="MF_01400"/>
    </source>
</evidence>
<comment type="similarity">
    <text evidence="10">Belongs to the MsrA Met sulfoxide reductase family.</text>
</comment>
<evidence type="ECO:0000256" key="10">
    <source>
        <dbReference type="HAMAP-Rule" id="MF_01401"/>
    </source>
</evidence>
<keyword evidence="11" id="KW-0732">Signal</keyword>
<keyword evidence="4" id="KW-0511">Multifunctional enzyme</keyword>
<dbReference type="NCBIfam" id="TIGR00401">
    <property type="entry name" value="msrA"/>
    <property type="match status" value="1"/>
</dbReference>
<evidence type="ECO:0000313" key="14">
    <source>
        <dbReference type="Proteomes" id="UP000830055"/>
    </source>
</evidence>
<gene>
    <name evidence="10" type="primary">msrA</name>
    <name evidence="9" type="synonym">msrB</name>
    <name evidence="13" type="ORF">DPPLL_34280</name>
</gene>
<dbReference type="InterPro" id="IPR002569">
    <property type="entry name" value="Met_Sox_Rdtase_MsrA_dom"/>
</dbReference>
<evidence type="ECO:0000256" key="6">
    <source>
        <dbReference type="ARBA" id="ARBA00047806"/>
    </source>
</evidence>
<dbReference type="SUPFAM" id="SSF55068">
    <property type="entry name" value="Peptide methionine sulfoxide reductase"/>
    <property type="match status" value="1"/>
</dbReference>
<comment type="catalytic activity">
    <reaction evidence="6 10">
        <text>L-methionyl-[protein] + [thioredoxin]-disulfide + H2O = L-methionyl-(S)-S-oxide-[protein] + [thioredoxin]-dithiol</text>
        <dbReference type="Rhea" id="RHEA:14217"/>
        <dbReference type="Rhea" id="RHEA-COMP:10698"/>
        <dbReference type="Rhea" id="RHEA-COMP:10700"/>
        <dbReference type="Rhea" id="RHEA-COMP:12313"/>
        <dbReference type="Rhea" id="RHEA-COMP:12315"/>
        <dbReference type="ChEBI" id="CHEBI:15377"/>
        <dbReference type="ChEBI" id="CHEBI:16044"/>
        <dbReference type="ChEBI" id="CHEBI:29950"/>
        <dbReference type="ChEBI" id="CHEBI:44120"/>
        <dbReference type="ChEBI" id="CHEBI:50058"/>
        <dbReference type="EC" id="1.8.4.11"/>
    </reaction>
</comment>
<comment type="similarity">
    <text evidence="1">In the C-terminal section; belongs to the MsrB Met sulfoxide reductase family.</text>
</comment>
<feature type="domain" description="MsrB" evidence="12">
    <location>
        <begin position="212"/>
        <end position="334"/>
    </location>
</feature>
<dbReference type="InterPro" id="IPR036509">
    <property type="entry name" value="Met_Sox_Rdtase_MsrA_sf"/>
</dbReference>
<dbReference type="EMBL" id="AP025516">
    <property type="protein sequence ID" value="BDD89063.1"/>
    <property type="molecule type" value="Genomic_DNA"/>
</dbReference>
<evidence type="ECO:0000256" key="5">
    <source>
        <dbReference type="ARBA" id="ARBA00024679"/>
    </source>
</evidence>
<evidence type="ECO:0000313" key="13">
    <source>
        <dbReference type="EMBL" id="BDD89063.1"/>
    </source>
</evidence>
<dbReference type="PANTHER" id="PTHR10173:SF59">
    <property type="entry name" value="PEPTIDE METHIONINE SULFOXIDE REDUCTASE MSRA_MSRB"/>
    <property type="match status" value="1"/>
</dbReference>
<name>A0ABN6M867_9BACT</name>
<feature type="active site" description="Nucleophile" evidence="9">
    <location>
        <position position="323"/>
    </location>
</feature>
<proteinExistence type="inferred from homology"/>
<dbReference type="PANTHER" id="PTHR10173">
    <property type="entry name" value="METHIONINE SULFOXIDE REDUCTASE"/>
    <property type="match status" value="1"/>
</dbReference>
<evidence type="ECO:0000256" key="7">
    <source>
        <dbReference type="ARBA" id="ARBA00048488"/>
    </source>
</evidence>
<dbReference type="SUPFAM" id="SSF51316">
    <property type="entry name" value="Mss4-like"/>
    <property type="match status" value="1"/>
</dbReference>
<feature type="signal peptide" evidence="11">
    <location>
        <begin position="1"/>
        <end position="19"/>
    </location>
</feature>
<feature type="active site" evidence="10">
    <location>
        <position position="37"/>
    </location>
</feature>
<sequence>MNSVFLVLLFATVAGTAYAIDAEPVNRQETAFFGGGCFWCMEPPFEQLDGVIDVVAGYTGGSREDAVYDRVSGGRTGHYEAVRVEYDPEKISYRELVETFWRQIDPTDGGGQFADRGDQYRSAIFYVTEEQRVVAEQSKADLDRSGLFDRPVVTPILPAMPFYEAEEYHQDYYRKNVLHYSRYKAGSGRQQFQETVWQKADRTTTEFVKPDDRRLREMLTPLQYEVTQKDGTEQPFANEYWDYKEEGIYVDVVSGEPLFSSRDKFDSGTGWPSFTRPIDPDAVVETRDFSLFMIRTEVRSRRADSHLGHVFPDGPPPTKQRYCINSAALRFIPVDQLEEAGYGQYRDRFR</sequence>
<dbReference type="HAMAP" id="MF_01400">
    <property type="entry name" value="MsrB"/>
    <property type="match status" value="1"/>
</dbReference>
<keyword evidence="14" id="KW-1185">Reference proteome</keyword>
<dbReference type="EC" id="1.8.4.12" evidence="9"/>
<evidence type="ECO:0000256" key="11">
    <source>
        <dbReference type="SAM" id="SignalP"/>
    </source>
</evidence>
<evidence type="ECO:0000256" key="1">
    <source>
        <dbReference type="ARBA" id="ARBA00008076"/>
    </source>
</evidence>
<comment type="function">
    <text evidence="5 10">Has an important function as a repair enzyme for proteins that have been inactivated by oxidation. Catalyzes the reversible oxidation-reduction of methionine sulfoxide in proteins to methionine.</text>
</comment>
<dbReference type="Gene3D" id="2.170.150.20">
    <property type="entry name" value="Peptide methionine sulfoxide reductase"/>
    <property type="match status" value="1"/>
</dbReference>
<comment type="catalytic activity">
    <reaction evidence="8 10">
        <text>[thioredoxin]-disulfide + L-methionine + H2O = L-methionine (S)-S-oxide + [thioredoxin]-dithiol</text>
        <dbReference type="Rhea" id="RHEA:19993"/>
        <dbReference type="Rhea" id="RHEA-COMP:10698"/>
        <dbReference type="Rhea" id="RHEA-COMP:10700"/>
        <dbReference type="ChEBI" id="CHEBI:15377"/>
        <dbReference type="ChEBI" id="CHEBI:29950"/>
        <dbReference type="ChEBI" id="CHEBI:50058"/>
        <dbReference type="ChEBI" id="CHEBI:57844"/>
        <dbReference type="ChEBI" id="CHEBI:58772"/>
        <dbReference type="EC" id="1.8.4.11"/>
    </reaction>
</comment>
<dbReference type="Pfam" id="PF01625">
    <property type="entry name" value="PMSR"/>
    <property type="match status" value="1"/>
</dbReference>
<dbReference type="Pfam" id="PF01641">
    <property type="entry name" value="SelR"/>
    <property type="match status" value="1"/>
</dbReference>
<accession>A0ABN6M867</accession>
<evidence type="ECO:0000256" key="3">
    <source>
        <dbReference type="ARBA" id="ARBA00023002"/>
    </source>
</evidence>
<dbReference type="PROSITE" id="PS51790">
    <property type="entry name" value="MSRB"/>
    <property type="match status" value="1"/>
</dbReference>
<dbReference type="Proteomes" id="UP000830055">
    <property type="component" value="Chromosome"/>
</dbReference>
<evidence type="ECO:0000256" key="8">
    <source>
        <dbReference type="ARBA" id="ARBA00048782"/>
    </source>
</evidence>
<evidence type="ECO:0000256" key="2">
    <source>
        <dbReference type="ARBA" id="ARBA00011017"/>
    </source>
</evidence>
<dbReference type="RefSeq" id="WP_284152389.1">
    <property type="nucleotide sequence ID" value="NZ_AP025516.1"/>
</dbReference>
<comment type="similarity">
    <text evidence="2">In the N-terminal section; belongs to the MsrA Met sulfoxide reductase family.</text>
</comment>
<dbReference type="NCBIfam" id="TIGR00357">
    <property type="entry name" value="peptide-methionine (R)-S-oxide reductase MsrB"/>
    <property type="match status" value="1"/>
</dbReference>
<reference evidence="13 14" key="1">
    <citation type="submission" date="2022-01" db="EMBL/GenBank/DDBJ databases">
        <title>Desulfofustis limnae sp. nov., a novel mesophilic sulfate-reducing bacterium isolated from marsh soil.</title>
        <authorList>
            <person name="Watanabe M."/>
            <person name="Takahashi A."/>
            <person name="Kojima H."/>
            <person name="Fukui M."/>
        </authorList>
    </citation>
    <scope>NUCLEOTIDE SEQUENCE [LARGE SCALE GENOMIC DNA]</scope>
    <source>
        <strain evidence="13 14">PPLL</strain>
    </source>
</reference>
<feature type="chain" id="PRO_5045902943" description="Multifunctional fusion protein" evidence="11">
    <location>
        <begin position="20"/>
        <end position="350"/>
    </location>
</feature>
<protein>
    <recommendedName>
        <fullName evidence="9 10">Multifunctional fusion protein</fullName>
    </recommendedName>
    <domain>
        <recommendedName>
            <fullName evidence="10">Peptide methionine sulfoxide reductase MsrA</fullName>
            <shortName evidence="10">Protein-methionine-S-oxide reductase</shortName>
            <ecNumber evidence="10">1.8.4.11</ecNumber>
        </recommendedName>
        <alternativeName>
            <fullName evidence="10">Peptide-methionine (S)-S-oxide reductase</fullName>
            <shortName evidence="10">Peptide Met(O) reductase</shortName>
        </alternativeName>
    </domain>
    <domain>
        <recommendedName>
            <fullName evidence="9">Peptide methionine sulfoxide reductase MsrB</fullName>
            <ecNumber evidence="9">1.8.4.12</ecNumber>
        </recommendedName>
        <alternativeName>
            <fullName evidence="9">Peptide-methionine (R)-S-oxide reductase</fullName>
        </alternativeName>
    </domain>
</protein>
<evidence type="ECO:0000259" key="12">
    <source>
        <dbReference type="PROSITE" id="PS51790"/>
    </source>
</evidence>
<keyword evidence="3 9" id="KW-0560">Oxidoreductase</keyword>
<dbReference type="InterPro" id="IPR002579">
    <property type="entry name" value="Met_Sox_Rdtase_MsrB_dom"/>
</dbReference>
<dbReference type="Gene3D" id="3.30.1060.10">
    <property type="entry name" value="Peptide methionine sulphoxide reductase MsrA"/>
    <property type="match status" value="1"/>
</dbReference>
<comment type="similarity">
    <text evidence="9">Belongs to the MsrB Met sulfoxide reductase family.</text>
</comment>
<comment type="catalytic activity">
    <reaction evidence="7 9">
        <text>L-methionyl-[protein] + [thioredoxin]-disulfide + H2O = L-methionyl-(R)-S-oxide-[protein] + [thioredoxin]-dithiol</text>
        <dbReference type="Rhea" id="RHEA:24164"/>
        <dbReference type="Rhea" id="RHEA-COMP:10698"/>
        <dbReference type="Rhea" id="RHEA-COMP:10700"/>
        <dbReference type="Rhea" id="RHEA-COMP:12313"/>
        <dbReference type="Rhea" id="RHEA-COMP:12314"/>
        <dbReference type="ChEBI" id="CHEBI:15377"/>
        <dbReference type="ChEBI" id="CHEBI:16044"/>
        <dbReference type="ChEBI" id="CHEBI:29950"/>
        <dbReference type="ChEBI" id="CHEBI:45764"/>
        <dbReference type="ChEBI" id="CHEBI:50058"/>
        <dbReference type="EC" id="1.8.4.12"/>
    </reaction>
</comment>
<dbReference type="HAMAP" id="MF_01401">
    <property type="entry name" value="MsrA"/>
    <property type="match status" value="1"/>
</dbReference>
<dbReference type="InterPro" id="IPR028427">
    <property type="entry name" value="Met_Sox_Rdtase_MsrB"/>
</dbReference>
<organism evidence="13 14">
    <name type="scientific">Desulfofustis limnaeus</name>
    <dbReference type="NCBI Taxonomy" id="2740163"/>
    <lineage>
        <taxon>Bacteria</taxon>
        <taxon>Pseudomonadati</taxon>
        <taxon>Thermodesulfobacteriota</taxon>
        <taxon>Desulfobulbia</taxon>
        <taxon>Desulfobulbales</taxon>
        <taxon>Desulfocapsaceae</taxon>
        <taxon>Desulfofustis</taxon>
    </lineage>
</organism>
<comment type="caution">
    <text evidence="9">Lacks conserved residue(s) required for the propagation of feature annotation.</text>
</comment>
<evidence type="ECO:0000256" key="4">
    <source>
        <dbReference type="ARBA" id="ARBA00023268"/>
    </source>
</evidence>
<dbReference type="EC" id="1.8.4.11" evidence="10"/>
<dbReference type="InterPro" id="IPR011057">
    <property type="entry name" value="Mss4-like_sf"/>
</dbReference>